<sequence length="39" mass="4639">MSVNLLIKIYLGLMIVERKSQNKEQNSIFIKKLQIMYIP</sequence>
<gene>
    <name evidence="1" type="ORF">H1P_3770002</name>
</gene>
<accession>A0A563VWS2</accession>
<reference evidence="1 2" key="1">
    <citation type="submission" date="2019-01" db="EMBL/GenBank/DDBJ databases">
        <authorList>
            <person name="Brito A."/>
        </authorList>
    </citation>
    <scope>NUCLEOTIDE SEQUENCE [LARGE SCALE GENOMIC DNA]</scope>
    <source>
        <strain evidence="1">1</strain>
    </source>
</reference>
<dbReference type="AlphaFoldDB" id="A0A563VWS2"/>
<dbReference type="EMBL" id="CAACVJ010000309">
    <property type="protein sequence ID" value="VEP15835.1"/>
    <property type="molecule type" value="Genomic_DNA"/>
</dbReference>
<evidence type="ECO:0000313" key="1">
    <source>
        <dbReference type="EMBL" id="VEP15835.1"/>
    </source>
</evidence>
<name>A0A563VWS2_9CYAN</name>
<keyword evidence="2" id="KW-1185">Reference proteome</keyword>
<protein>
    <submittedName>
        <fullName evidence="1">Uncharacterized protein</fullName>
    </submittedName>
</protein>
<evidence type="ECO:0000313" key="2">
    <source>
        <dbReference type="Proteomes" id="UP000320055"/>
    </source>
</evidence>
<dbReference type="Proteomes" id="UP000320055">
    <property type="component" value="Unassembled WGS sequence"/>
</dbReference>
<organism evidence="1 2">
    <name type="scientific">Hyella patelloides LEGE 07179</name>
    <dbReference type="NCBI Taxonomy" id="945734"/>
    <lineage>
        <taxon>Bacteria</taxon>
        <taxon>Bacillati</taxon>
        <taxon>Cyanobacteriota</taxon>
        <taxon>Cyanophyceae</taxon>
        <taxon>Pleurocapsales</taxon>
        <taxon>Hyellaceae</taxon>
        <taxon>Hyella</taxon>
    </lineage>
</organism>
<proteinExistence type="predicted"/>